<accession>A0A8J2U4R8</accession>
<evidence type="ECO:0000313" key="4">
    <source>
        <dbReference type="Proteomes" id="UP000619743"/>
    </source>
</evidence>
<protein>
    <recommendedName>
        <fullName evidence="5">SoxR reducing system RseC family protein</fullName>
    </recommendedName>
</protein>
<dbReference type="OrthoDB" id="9795854at2"/>
<reference evidence="4" key="1">
    <citation type="journal article" date="2019" name="Int. J. Syst. Evol. Microbiol.">
        <title>The Global Catalogue of Microorganisms (GCM) 10K type strain sequencing project: providing services to taxonomists for standard genome sequencing and annotation.</title>
        <authorList>
            <consortium name="The Broad Institute Genomics Platform"/>
            <consortium name="The Broad Institute Genome Sequencing Center for Infectious Disease"/>
            <person name="Wu L."/>
            <person name="Ma J."/>
        </authorList>
    </citation>
    <scope>NUCLEOTIDE SEQUENCE [LARGE SCALE GENOMIC DNA]</scope>
    <source>
        <strain evidence="4">CGMCC 1.10130</strain>
    </source>
</reference>
<dbReference type="PANTHER" id="PTHR35867:SF1">
    <property type="entry name" value="PROTEIN RSEC"/>
    <property type="match status" value="1"/>
</dbReference>
<gene>
    <name evidence="3" type="ORF">GCM10011369_17970</name>
</gene>
<evidence type="ECO:0000256" key="2">
    <source>
        <dbReference type="SAM" id="Phobius"/>
    </source>
</evidence>
<keyword evidence="4" id="KW-1185">Reference proteome</keyword>
<name>A0A8J2U4R8_9GAMM</name>
<dbReference type="PANTHER" id="PTHR35867">
    <property type="entry name" value="PROTEIN RSEC"/>
    <property type="match status" value="1"/>
</dbReference>
<dbReference type="AlphaFoldDB" id="A0A8J2U4R8"/>
<dbReference type="EMBL" id="BMDX01000007">
    <property type="protein sequence ID" value="GGA76491.1"/>
    <property type="molecule type" value="Genomic_DNA"/>
</dbReference>
<feature type="region of interest" description="Disordered" evidence="1">
    <location>
        <begin position="1"/>
        <end position="28"/>
    </location>
</feature>
<dbReference type="RefSeq" id="WP_087506909.1">
    <property type="nucleotide sequence ID" value="NZ_BMDX01000007.1"/>
</dbReference>
<evidence type="ECO:0008006" key="5">
    <source>
        <dbReference type="Google" id="ProtNLM"/>
    </source>
</evidence>
<proteinExistence type="predicted"/>
<evidence type="ECO:0000313" key="3">
    <source>
        <dbReference type="EMBL" id="GGA76491.1"/>
    </source>
</evidence>
<comment type="caution">
    <text evidence="3">The sequence shown here is derived from an EMBL/GenBank/DDBJ whole genome shotgun (WGS) entry which is preliminary data.</text>
</comment>
<keyword evidence="2" id="KW-0472">Membrane</keyword>
<keyword evidence="2" id="KW-1133">Transmembrane helix</keyword>
<feature type="transmembrane region" description="Helical" evidence="2">
    <location>
        <begin position="100"/>
        <end position="121"/>
    </location>
</feature>
<dbReference type="Pfam" id="PF04246">
    <property type="entry name" value="RseC_MucC"/>
    <property type="match status" value="1"/>
</dbReference>
<sequence length="174" mass="18730">MTGSTEQYSSPDSFKAQSSSVHSNGSEPEHLGATLQVVAVTEHYVLANGQRQGGCSKCQQRKGCPSGALAKDGEFTIELPANGDVRVGDQLVLQCSERQLLGAFAVLFGLPLVGMVLLPLALEYWTQAITNQLPLITFIEVSSGFALGMLFSKLLANKVSWQTHYQTKTNKLAN</sequence>
<dbReference type="InterPro" id="IPR007359">
    <property type="entry name" value="SigmaE_reg_RseC_MucC"/>
</dbReference>
<feature type="transmembrane region" description="Helical" evidence="2">
    <location>
        <begin position="133"/>
        <end position="156"/>
    </location>
</feature>
<feature type="compositionally biased region" description="Polar residues" evidence="1">
    <location>
        <begin position="1"/>
        <end position="26"/>
    </location>
</feature>
<dbReference type="Proteomes" id="UP000619743">
    <property type="component" value="Unassembled WGS sequence"/>
</dbReference>
<keyword evidence="2" id="KW-0812">Transmembrane</keyword>
<organism evidence="3 4">
    <name type="scientific">Neiella marina</name>
    <dbReference type="NCBI Taxonomy" id="508461"/>
    <lineage>
        <taxon>Bacteria</taxon>
        <taxon>Pseudomonadati</taxon>
        <taxon>Pseudomonadota</taxon>
        <taxon>Gammaproteobacteria</taxon>
        <taxon>Alteromonadales</taxon>
        <taxon>Echinimonadaceae</taxon>
        <taxon>Neiella</taxon>
    </lineage>
</organism>
<evidence type="ECO:0000256" key="1">
    <source>
        <dbReference type="SAM" id="MobiDB-lite"/>
    </source>
</evidence>